<proteinExistence type="predicted"/>
<organism evidence="4 5">
    <name type="scientific">Fusarium equiseti</name>
    <name type="common">Fusarium scirpi</name>
    <dbReference type="NCBI Taxonomy" id="61235"/>
    <lineage>
        <taxon>Eukaryota</taxon>
        <taxon>Fungi</taxon>
        <taxon>Dikarya</taxon>
        <taxon>Ascomycota</taxon>
        <taxon>Pezizomycotina</taxon>
        <taxon>Sordariomycetes</taxon>
        <taxon>Hypocreomycetidae</taxon>
        <taxon>Hypocreales</taxon>
        <taxon>Nectriaceae</taxon>
        <taxon>Fusarium</taxon>
        <taxon>Fusarium incarnatum-equiseti species complex</taxon>
    </lineage>
</organism>
<reference evidence="4" key="1">
    <citation type="submission" date="2021-05" db="EMBL/GenBank/DDBJ databases">
        <authorList>
            <person name="Khan N."/>
        </authorList>
    </citation>
    <scope>NUCLEOTIDE SEQUENCE</scope>
</reference>
<dbReference type="Pfam" id="PF02661">
    <property type="entry name" value="Fic"/>
    <property type="match status" value="1"/>
</dbReference>
<accession>A0A8J2IS37</accession>
<evidence type="ECO:0000313" key="5">
    <source>
        <dbReference type="Proteomes" id="UP000693738"/>
    </source>
</evidence>
<dbReference type="GO" id="GO:0005524">
    <property type="term" value="F:ATP binding"/>
    <property type="evidence" value="ECO:0007669"/>
    <property type="project" value="UniProtKB-KW"/>
</dbReference>
<dbReference type="InterPro" id="IPR003812">
    <property type="entry name" value="Fido"/>
</dbReference>
<dbReference type="Proteomes" id="UP000693738">
    <property type="component" value="Unassembled WGS sequence"/>
</dbReference>
<evidence type="ECO:0000256" key="2">
    <source>
        <dbReference type="PIRSR" id="PIRSR640198-2"/>
    </source>
</evidence>
<gene>
    <name evidence="4" type="ORF">FEQUK3_LOCUS4947</name>
</gene>
<dbReference type="EMBL" id="CAJSTJ010000129">
    <property type="protein sequence ID" value="CAG7559234.1"/>
    <property type="molecule type" value="Genomic_DNA"/>
</dbReference>
<feature type="binding site" evidence="2">
    <location>
        <begin position="228"/>
        <end position="235"/>
    </location>
    <ligand>
        <name>ATP</name>
        <dbReference type="ChEBI" id="CHEBI:30616"/>
    </ligand>
</feature>
<comment type="caution">
    <text evidence="4">The sequence shown here is derived from an EMBL/GenBank/DDBJ whole genome shotgun (WGS) entry which is preliminary data.</text>
</comment>
<keyword evidence="2" id="KW-0067">ATP-binding</keyword>
<evidence type="ECO:0000313" key="4">
    <source>
        <dbReference type="EMBL" id="CAG7559234.1"/>
    </source>
</evidence>
<dbReference type="PANTHER" id="PTHR13504:SF38">
    <property type="entry name" value="FIDO DOMAIN-CONTAINING PROTEIN"/>
    <property type="match status" value="1"/>
</dbReference>
<dbReference type="InterPro" id="IPR040198">
    <property type="entry name" value="Fido_containing"/>
</dbReference>
<feature type="domain" description="Fido" evidence="3">
    <location>
        <begin position="134"/>
        <end position="285"/>
    </location>
</feature>
<evidence type="ECO:0000256" key="1">
    <source>
        <dbReference type="PIRSR" id="PIRSR640198-1"/>
    </source>
</evidence>
<keyword evidence="2" id="KW-0547">Nucleotide-binding</keyword>
<feature type="active site" evidence="1">
    <location>
        <position position="224"/>
    </location>
</feature>
<sequence>MDSDYDITRWPLVRTPIRSDGGYRTYNSDQNPEVLFEKATRYLSSVTMNHAPTIEQKATLIQWVNNTVIHALYGSNMIERAGLDWEATLNHCHRVLQRLDIEETDDIRGQREVVQHMRAYQHIIHHFVVLGEYMTEELVKNTHAILCKGVPIIEVPEVPSERYAGIYRKCCVGAGNTMFVTPQFVPTKMTEMCANLQREIEEGHHHIDPFSLASKYSLRFVEIHPFQDGNGRMCRMILNAILLRYTGIVVPIGETEEDRVEYMDIKKRASIDMEGHGEYATFVLKKGVADRYQLLGNFSVCHASPQAPRHGVEHGKYFIEEVIIDLVSVPTQTFAILSEKKVEEKVPNLLDTGYLCGCLSAPASDRQHPAASCRAPARFRVQADYLVNYSNSIYL</sequence>
<dbReference type="PANTHER" id="PTHR13504">
    <property type="entry name" value="FIDO DOMAIN-CONTAINING PROTEIN DDB_G0283145"/>
    <property type="match status" value="1"/>
</dbReference>
<dbReference type="AlphaFoldDB" id="A0A8J2IS37"/>
<name>A0A8J2IS37_FUSEQ</name>
<evidence type="ECO:0000259" key="3">
    <source>
        <dbReference type="PROSITE" id="PS51459"/>
    </source>
</evidence>
<protein>
    <recommendedName>
        <fullName evidence="3">Fido domain-containing protein</fullName>
    </recommendedName>
</protein>
<dbReference type="PROSITE" id="PS51459">
    <property type="entry name" value="FIDO"/>
    <property type="match status" value="1"/>
</dbReference>